<dbReference type="GO" id="GO:0030627">
    <property type="term" value="F:pre-mRNA 5'-splice site binding"/>
    <property type="evidence" value="ECO:0007669"/>
    <property type="project" value="InterPro"/>
</dbReference>
<dbReference type="Pfam" id="PF06220">
    <property type="entry name" value="zf-U1"/>
    <property type="match status" value="1"/>
</dbReference>
<dbReference type="InterPro" id="IPR017340">
    <property type="entry name" value="U1_snRNP-C"/>
</dbReference>
<dbReference type="InterPro" id="IPR003604">
    <property type="entry name" value="Matrin/U1-like-C_Znf_C2H2"/>
</dbReference>
<dbReference type="InterPro" id="IPR036188">
    <property type="entry name" value="FAD/NAD-bd_sf"/>
</dbReference>
<keyword evidence="4" id="KW-0862">Zinc</keyword>
<dbReference type="FunFam" id="3.50.50.60:FF:000360">
    <property type="entry name" value="FAD-dependent oxidoreductase family protein"/>
    <property type="match status" value="1"/>
</dbReference>
<feature type="compositionally biased region" description="Low complexity" evidence="9">
    <location>
        <begin position="804"/>
        <end position="822"/>
    </location>
</feature>
<evidence type="ECO:0000256" key="8">
    <source>
        <dbReference type="ARBA" id="ARBA00023274"/>
    </source>
</evidence>
<evidence type="ECO:0000259" key="10">
    <source>
        <dbReference type="PROSITE" id="PS50171"/>
    </source>
</evidence>
<sequence>MGATATALISPPTPIQCRKFRNHKNLLVKMQSSSSSSPTRPPKEVIVCGAGVIGACTAYFLAQKGAHVTVVEKSAPACAASGKAGGFLALDWCDTSPLSALTRRSFHLHGHLAELLSGPTAYGYRRLETLSLTIQEETLRQTPPKPGIKLPAWIDGPATRASPIGTPQTTAQVHPYLFTRTILDTAVEKYGVTMVKGEVKEVRLSNDNVVCGVVVDGGEVLSGECVVLALGPWSAKNTVISGLCRISGLKAHSIVVRPKEPDAIGPQALFLSYKTVEGKSLDPEVYPRPTGEVYICGMSEEVDVPDDPQQILPRKESITMLQRVAQTVSSHLGNAELQAEQACFLPCSEDGKPVIGKIPDMVGVYVATGHSCWGILNAPATETPTRDELAIAFVPELSSVGVKFVAIDEDLTTIHFDLKTTTLYFPKVKLDANTVVVTEKASWLQFDNREFDDRWFLRNEFDVTLIDETPKRIGLESFIVDTKQIRANKRPSRLTPNLDASIVQLSLLDPDLDSALCELQSGANGSNIADSFGCTLDASGSNEPCDGSDALIEDIGEDAEPLDYQNAHNRGTSKAQPITWKEEQLFGGKKFGAANSEKKSHLKDIGTCPCIMPRYYCDYCDTYLTHDSPSVRKQHNAGYKHKVWLFVLRVLKLKIGLSTKSLCNWIELSFQANVRSYYQQFEEQQTQSLIDQRVKEHLGQTAAFQQQVGAAFQQHLAALQSGQRPRLPVLPPPTLPVPGSAQLPNSQPLVPPLRAPVLPRPTTGPPAYGASMGLVPTLRPPGAPITSTPGISQPSSLPRPPSLTPLTATGVRPSTPTSSSTTNGGMPLPSLSSAS</sequence>
<proteinExistence type="inferred from homology"/>
<evidence type="ECO:0000256" key="6">
    <source>
        <dbReference type="ARBA" id="ARBA00023002"/>
    </source>
</evidence>
<evidence type="ECO:0000256" key="3">
    <source>
        <dbReference type="ARBA" id="ARBA00022771"/>
    </source>
</evidence>
<keyword evidence="6" id="KW-0560">Oxidoreductase</keyword>
<dbReference type="InterPro" id="IPR006076">
    <property type="entry name" value="FAD-dep_OxRdtase"/>
</dbReference>
<keyword evidence="5" id="KW-0694">RNA-binding</keyword>
<comment type="caution">
    <text evidence="11">The sequence shown here is derived from an EMBL/GenBank/DDBJ whole genome shotgun (WGS) entry which is preliminary data.</text>
</comment>
<name>A0AA38C2P5_TAXCH</name>
<evidence type="ECO:0000313" key="12">
    <source>
        <dbReference type="Proteomes" id="UP000824469"/>
    </source>
</evidence>
<dbReference type="Gene3D" id="3.50.50.60">
    <property type="entry name" value="FAD/NAD(P)-binding domain"/>
    <property type="match status" value="2"/>
</dbReference>
<dbReference type="Pfam" id="PF01266">
    <property type="entry name" value="DAO"/>
    <property type="match status" value="1"/>
</dbReference>
<dbReference type="InterPro" id="IPR036236">
    <property type="entry name" value="Znf_C2H2_sf"/>
</dbReference>
<accession>A0AA38C2P5</accession>
<keyword evidence="12" id="KW-1185">Reference proteome</keyword>
<dbReference type="GO" id="GO:0000395">
    <property type="term" value="P:mRNA 5'-splice site recognition"/>
    <property type="evidence" value="ECO:0007669"/>
    <property type="project" value="InterPro"/>
</dbReference>
<evidence type="ECO:0000256" key="4">
    <source>
        <dbReference type="ARBA" id="ARBA00022833"/>
    </source>
</evidence>
<dbReference type="EMBL" id="JAHRHJ020003813">
    <property type="protein sequence ID" value="KAH9288498.1"/>
    <property type="molecule type" value="Genomic_DNA"/>
</dbReference>
<dbReference type="Proteomes" id="UP000824469">
    <property type="component" value="Unassembled WGS sequence"/>
</dbReference>
<dbReference type="GO" id="GO:0016491">
    <property type="term" value="F:oxidoreductase activity"/>
    <property type="evidence" value="ECO:0007669"/>
    <property type="project" value="UniProtKB-KW"/>
</dbReference>
<dbReference type="Gene3D" id="3.30.160.60">
    <property type="entry name" value="Classic Zinc Finger"/>
    <property type="match status" value="1"/>
</dbReference>
<evidence type="ECO:0000256" key="9">
    <source>
        <dbReference type="SAM" id="MobiDB-lite"/>
    </source>
</evidence>
<protein>
    <recommendedName>
        <fullName evidence="10">Matrin-type domain-containing protein</fullName>
    </recommendedName>
</protein>
<dbReference type="PANTHER" id="PTHR13847:SF150">
    <property type="entry name" value="OXIDOREDUCTASE TDA3-RELATED"/>
    <property type="match status" value="1"/>
</dbReference>
<organism evidence="11 12">
    <name type="scientific">Taxus chinensis</name>
    <name type="common">Chinese yew</name>
    <name type="synonym">Taxus wallichiana var. chinensis</name>
    <dbReference type="NCBI Taxonomy" id="29808"/>
    <lineage>
        <taxon>Eukaryota</taxon>
        <taxon>Viridiplantae</taxon>
        <taxon>Streptophyta</taxon>
        <taxon>Embryophyta</taxon>
        <taxon>Tracheophyta</taxon>
        <taxon>Spermatophyta</taxon>
        <taxon>Pinopsida</taxon>
        <taxon>Pinidae</taxon>
        <taxon>Conifers II</taxon>
        <taxon>Cupressales</taxon>
        <taxon>Taxaceae</taxon>
        <taxon>Taxus</taxon>
    </lineage>
</organism>
<feature type="region of interest" description="Disordered" evidence="9">
    <location>
        <begin position="761"/>
        <end position="835"/>
    </location>
</feature>
<keyword evidence="2" id="KW-0479">Metal-binding</keyword>
<evidence type="ECO:0000256" key="7">
    <source>
        <dbReference type="ARBA" id="ARBA00023242"/>
    </source>
</evidence>
<evidence type="ECO:0000256" key="2">
    <source>
        <dbReference type="ARBA" id="ARBA00022723"/>
    </source>
</evidence>
<dbReference type="SUPFAM" id="SSF51905">
    <property type="entry name" value="FAD/NAD(P)-binding domain"/>
    <property type="match status" value="1"/>
</dbReference>
<dbReference type="AlphaFoldDB" id="A0AA38C2P5"/>
<dbReference type="GO" id="GO:0005737">
    <property type="term" value="C:cytoplasm"/>
    <property type="evidence" value="ECO:0007669"/>
    <property type="project" value="TreeGrafter"/>
</dbReference>
<dbReference type="Gene3D" id="3.30.9.10">
    <property type="entry name" value="D-Amino Acid Oxidase, subunit A, domain 2"/>
    <property type="match status" value="1"/>
</dbReference>
<dbReference type="FunFam" id="3.30.9.10:FF:000033">
    <property type="entry name" value="Putative oxidoreductase C1F5.03c"/>
    <property type="match status" value="1"/>
</dbReference>
<dbReference type="InterPro" id="IPR013085">
    <property type="entry name" value="U1-CZ_Znf_C2H2"/>
</dbReference>
<dbReference type="GO" id="GO:0008270">
    <property type="term" value="F:zinc ion binding"/>
    <property type="evidence" value="ECO:0007669"/>
    <property type="project" value="UniProtKB-KW"/>
</dbReference>
<reference evidence="11 12" key="1">
    <citation type="journal article" date="2021" name="Nat. Plants">
        <title>The Taxus genome provides insights into paclitaxel biosynthesis.</title>
        <authorList>
            <person name="Xiong X."/>
            <person name="Gou J."/>
            <person name="Liao Q."/>
            <person name="Li Y."/>
            <person name="Zhou Q."/>
            <person name="Bi G."/>
            <person name="Li C."/>
            <person name="Du R."/>
            <person name="Wang X."/>
            <person name="Sun T."/>
            <person name="Guo L."/>
            <person name="Liang H."/>
            <person name="Lu P."/>
            <person name="Wu Y."/>
            <person name="Zhang Z."/>
            <person name="Ro D.K."/>
            <person name="Shang Y."/>
            <person name="Huang S."/>
            <person name="Yan J."/>
        </authorList>
    </citation>
    <scope>NUCLEOTIDE SEQUENCE [LARGE SCALE GENOMIC DNA]</scope>
    <source>
        <strain evidence="11">Ta-2019</strain>
    </source>
</reference>
<dbReference type="InterPro" id="IPR000690">
    <property type="entry name" value="Matrin/U1-C_Znf_C2H2"/>
</dbReference>
<evidence type="ECO:0000256" key="1">
    <source>
        <dbReference type="ARBA" id="ARBA00004123"/>
    </source>
</evidence>
<dbReference type="HAMAP" id="MF_03153">
    <property type="entry name" value="U1_C"/>
    <property type="match status" value="1"/>
</dbReference>
<dbReference type="GO" id="GO:0005685">
    <property type="term" value="C:U1 snRNP"/>
    <property type="evidence" value="ECO:0007669"/>
    <property type="project" value="InterPro"/>
</dbReference>
<evidence type="ECO:0000256" key="5">
    <source>
        <dbReference type="ARBA" id="ARBA00022884"/>
    </source>
</evidence>
<dbReference type="SUPFAM" id="SSF57667">
    <property type="entry name" value="beta-beta-alpha zinc fingers"/>
    <property type="match status" value="1"/>
</dbReference>
<keyword evidence="7" id="KW-0539">Nucleus</keyword>
<gene>
    <name evidence="11" type="ORF">KI387_032615</name>
</gene>
<keyword evidence="8" id="KW-0687">Ribonucleoprotein</keyword>
<feature type="domain" description="Matrin-type" evidence="10">
    <location>
        <begin position="615"/>
        <end position="642"/>
    </location>
</feature>
<comment type="subcellular location">
    <subcellularLocation>
        <location evidence="1">Nucleus</location>
    </subcellularLocation>
</comment>
<keyword evidence="3" id="KW-0863">Zinc-finger</keyword>
<evidence type="ECO:0000313" key="11">
    <source>
        <dbReference type="EMBL" id="KAH9288498.1"/>
    </source>
</evidence>
<dbReference type="PROSITE" id="PS50171">
    <property type="entry name" value="ZF_MATRIN"/>
    <property type="match status" value="1"/>
</dbReference>
<feature type="non-terminal residue" evidence="11">
    <location>
        <position position="835"/>
    </location>
</feature>
<dbReference type="SMART" id="SM00451">
    <property type="entry name" value="ZnF_U1"/>
    <property type="match status" value="1"/>
</dbReference>
<dbReference type="PANTHER" id="PTHR13847">
    <property type="entry name" value="SARCOSINE DEHYDROGENASE-RELATED"/>
    <property type="match status" value="1"/>
</dbReference>